<keyword evidence="7 8" id="KW-0093">Biotin biosynthesis</keyword>
<comment type="function">
    <text evidence="8">Converts the free carboxyl group of a malonyl-thioester to its methyl ester by transfer of a methyl group from S-adenosyl-L-methionine (SAM). It allows to synthesize pimeloyl-ACP via the fatty acid synthetic pathway.</text>
</comment>
<dbReference type="GO" id="GO:0102130">
    <property type="term" value="F:malonyl-CoA methyltransferase activity"/>
    <property type="evidence" value="ECO:0007669"/>
    <property type="project" value="UniProtKB-EC"/>
</dbReference>
<evidence type="ECO:0000256" key="8">
    <source>
        <dbReference type="HAMAP-Rule" id="MF_00835"/>
    </source>
</evidence>
<dbReference type="NCBIfam" id="TIGR02072">
    <property type="entry name" value="BioC"/>
    <property type="match status" value="1"/>
</dbReference>
<evidence type="ECO:0000256" key="6">
    <source>
        <dbReference type="ARBA" id="ARBA00022691"/>
    </source>
</evidence>
<dbReference type="CDD" id="cd02440">
    <property type="entry name" value="AdoMet_MTases"/>
    <property type="match status" value="1"/>
</dbReference>
<comment type="catalytic activity">
    <reaction evidence="1 8">
        <text>malonyl-[ACP] + S-adenosyl-L-methionine = malonyl-[ACP] methyl ester + S-adenosyl-L-homocysteine</text>
        <dbReference type="Rhea" id="RHEA:17105"/>
        <dbReference type="Rhea" id="RHEA-COMP:9623"/>
        <dbReference type="Rhea" id="RHEA-COMP:9954"/>
        <dbReference type="ChEBI" id="CHEBI:57856"/>
        <dbReference type="ChEBI" id="CHEBI:59789"/>
        <dbReference type="ChEBI" id="CHEBI:78449"/>
        <dbReference type="ChEBI" id="CHEBI:78845"/>
        <dbReference type="EC" id="2.1.1.197"/>
    </reaction>
</comment>
<dbReference type="EC" id="2.1.1.197" evidence="3 8"/>
<organism evidence="10 11">
    <name type="scientific">Dokdonella ginsengisoli</name>
    <dbReference type="NCBI Taxonomy" id="363846"/>
    <lineage>
        <taxon>Bacteria</taxon>
        <taxon>Pseudomonadati</taxon>
        <taxon>Pseudomonadota</taxon>
        <taxon>Gammaproteobacteria</taxon>
        <taxon>Lysobacterales</taxon>
        <taxon>Rhodanobacteraceae</taxon>
        <taxon>Dokdonella</taxon>
    </lineage>
</organism>
<dbReference type="Gene3D" id="3.40.50.150">
    <property type="entry name" value="Vaccinia Virus protein VP39"/>
    <property type="match status" value="1"/>
</dbReference>
<evidence type="ECO:0000256" key="3">
    <source>
        <dbReference type="ARBA" id="ARBA00012327"/>
    </source>
</evidence>
<evidence type="ECO:0000256" key="7">
    <source>
        <dbReference type="ARBA" id="ARBA00022756"/>
    </source>
</evidence>
<sequence length="290" mass="31499">MSAGLDQAHVRHAFGRAADSYEEHAVLQAEVGTRLRERLDGEDLAPRRVLDVGCGPGAGAAALHARFPDAQIVALDLAVPMLRAAARHAGSPPAFVRVAGDAQALPIADASVDLVHSSLCLQWCEDPGLALAEFRRVLRPGGLLLFSTFGPDTLKELRAAFAAVDGTPHVSRFVDMHDIGDALLVGGFRDPVLERDDFVLTYTDARTLMRELRAIGATNADTQRTRTLTGKAHLARVIEAYERFRRDGVLPATYEVVYAQARAPEPGQPRRERGADVATFPIERLRGSRR</sequence>
<keyword evidence="4 8" id="KW-0489">Methyltransferase</keyword>
<evidence type="ECO:0000256" key="1">
    <source>
        <dbReference type="ARBA" id="ARBA00000852"/>
    </source>
</evidence>
<keyword evidence="6 8" id="KW-0949">S-adenosyl-L-methionine</keyword>
<dbReference type="InterPro" id="IPR029063">
    <property type="entry name" value="SAM-dependent_MTases_sf"/>
</dbReference>
<evidence type="ECO:0000256" key="5">
    <source>
        <dbReference type="ARBA" id="ARBA00022679"/>
    </source>
</evidence>
<dbReference type="EMBL" id="JBHSHD010000006">
    <property type="protein sequence ID" value="MFC4819980.1"/>
    <property type="molecule type" value="Genomic_DNA"/>
</dbReference>
<dbReference type="Proteomes" id="UP001595886">
    <property type="component" value="Unassembled WGS sequence"/>
</dbReference>
<dbReference type="HAMAP" id="MF_00835">
    <property type="entry name" value="BioC"/>
    <property type="match status" value="1"/>
</dbReference>
<dbReference type="Pfam" id="PF08241">
    <property type="entry name" value="Methyltransf_11"/>
    <property type="match status" value="1"/>
</dbReference>
<evidence type="ECO:0000256" key="4">
    <source>
        <dbReference type="ARBA" id="ARBA00022603"/>
    </source>
</evidence>
<comment type="pathway">
    <text evidence="2 8">Cofactor biosynthesis; biotin biosynthesis.</text>
</comment>
<evidence type="ECO:0000313" key="11">
    <source>
        <dbReference type="Proteomes" id="UP001595886"/>
    </source>
</evidence>
<evidence type="ECO:0000313" key="10">
    <source>
        <dbReference type="EMBL" id="MFC4819980.1"/>
    </source>
</evidence>
<proteinExistence type="inferred from homology"/>
<comment type="similarity">
    <text evidence="8">Belongs to the methyltransferase superfamily.</text>
</comment>
<reference evidence="11" key="1">
    <citation type="journal article" date="2019" name="Int. J. Syst. Evol. Microbiol.">
        <title>The Global Catalogue of Microorganisms (GCM) 10K type strain sequencing project: providing services to taxonomists for standard genome sequencing and annotation.</title>
        <authorList>
            <consortium name="The Broad Institute Genomics Platform"/>
            <consortium name="The Broad Institute Genome Sequencing Center for Infectious Disease"/>
            <person name="Wu L."/>
            <person name="Ma J."/>
        </authorList>
    </citation>
    <scope>NUCLEOTIDE SEQUENCE [LARGE SCALE GENOMIC DNA]</scope>
    <source>
        <strain evidence="11">CCUG 30340</strain>
    </source>
</reference>
<dbReference type="GO" id="GO:0032259">
    <property type="term" value="P:methylation"/>
    <property type="evidence" value="ECO:0007669"/>
    <property type="project" value="UniProtKB-KW"/>
</dbReference>
<accession>A0ABV9QTM2</accession>
<dbReference type="PANTHER" id="PTHR13090:SF1">
    <property type="entry name" value="ARGININE-HYDROXYLASE NDUFAF5, MITOCHONDRIAL"/>
    <property type="match status" value="1"/>
</dbReference>
<comment type="caution">
    <text evidence="10">The sequence shown here is derived from an EMBL/GenBank/DDBJ whole genome shotgun (WGS) entry which is preliminary data.</text>
</comment>
<dbReference type="InterPro" id="IPR011814">
    <property type="entry name" value="BioC"/>
</dbReference>
<keyword evidence="11" id="KW-1185">Reference proteome</keyword>
<evidence type="ECO:0000256" key="2">
    <source>
        <dbReference type="ARBA" id="ARBA00004746"/>
    </source>
</evidence>
<name>A0ABV9QTM2_9GAMM</name>
<dbReference type="SUPFAM" id="SSF53335">
    <property type="entry name" value="S-adenosyl-L-methionine-dependent methyltransferases"/>
    <property type="match status" value="1"/>
</dbReference>
<dbReference type="PANTHER" id="PTHR13090">
    <property type="entry name" value="ARGININE-HYDROXYLASE NDUFAF5, MITOCHONDRIAL"/>
    <property type="match status" value="1"/>
</dbReference>
<dbReference type="InterPro" id="IPR013216">
    <property type="entry name" value="Methyltransf_11"/>
</dbReference>
<protein>
    <recommendedName>
        <fullName evidence="3 8">Malonyl-[acyl-carrier protein] O-methyltransferase</fullName>
        <shortName evidence="8">Malonyl-ACP O-methyltransferase</shortName>
        <ecNumber evidence="3 8">2.1.1.197</ecNumber>
    </recommendedName>
    <alternativeName>
        <fullName evidence="8">Biotin synthesis protein BioC</fullName>
    </alternativeName>
</protein>
<evidence type="ECO:0000259" key="9">
    <source>
        <dbReference type="Pfam" id="PF08241"/>
    </source>
</evidence>
<feature type="domain" description="Methyltransferase type 11" evidence="9">
    <location>
        <begin position="50"/>
        <end position="146"/>
    </location>
</feature>
<dbReference type="RefSeq" id="WP_380019797.1">
    <property type="nucleotide sequence ID" value="NZ_JBHSHD010000006.1"/>
</dbReference>
<keyword evidence="5 8" id="KW-0808">Transferase</keyword>
<gene>
    <name evidence="8 10" type="primary">bioC</name>
    <name evidence="10" type="ORF">ACFO6Q_06575</name>
</gene>
<dbReference type="InterPro" id="IPR050602">
    <property type="entry name" value="Malonyl-ACP_OMT"/>
</dbReference>